<dbReference type="PANTHER" id="PTHR41523">
    <property type="entry name" value="TWO-COMPONENT SYSTEM SENSOR PROTEIN"/>
    <property type="match status" value="1"/>
</dbReference>
<dbReference type="SMART" id="SM00091">
    <property type="entry name" value="PAS"/>
    <property type="match status" value="1"/>
</dbReference>
<dbReference type="AlphaFoldDB" id="A0A6N8DIZ9"/>
<keyword evidence="10" id="KW-0677">Repeat</keyword>
<proteinExistence type="predicted"/>
<keyword evidence="6" id="KW-0716">Sensory transduction</keyword>
<feature type="transmembrane region" description="Helical" evidence="18">
    <location>
        <begin position="400"/>
        <end position="420"/>
    </location>
</feature>
<dbReference type="CDD" id="cd00130">
    <property type="entry name" value="PAS"/>
    <property type="match status" value="1"/>
</dbReference>
<dbReference type="Gene3D" id="3.30.565.10">
    <property type="entry name" value="Histidine kinase-like ATPase, C-terminal domain"/>
    <property type="match status" value="1"/>
</dbReference>
<evidence type="ECO:0000256" key="10">
    <source>
        <dbReference type="ARBA" id="ARBA00022737"/>
    </source>
</evidence>
<dbReference type="NCBIfam" id="TIGR00229">
    <property type="entry name" value="sensory_box"/>
    <property type="match status" value="1"/>
</dbReference>
<evidence type="ECO:0000256" key="11">
    <source>
        <dbReference type="ARBA" id="ARBA00022741"/>
    </source>
</evidence>
<evidence type="ECO:0000256" key="8">
    <source>
        <dbReference type="ARBA" id="ARBA00022643"/>
    </source>
</evidence>
<keyword evidence="14" id="KW-0157">Chromophore</keyword>
<organism evidence="21 22">
    <name type="scientific">Rhodoblastus acidophilus</name>
    <name type="common">Rhodopseudomonas acidophila</name>
    <dbReference type="NCBI Taxonomy" id="1074"/>
    <lineage>
        <taxon>Bacteria</taxon>
        <taxon>Pseudomonadati</taxon>
        <taxon>Pseudomonadota</taxon>
        <taxon>Alphaproteobacteria</taxon>
        <taxon>Hyphomicrobiales</taxon>
        <taxon>Rhodoblastaceae</taxon>
        <taxon>Rhodoblastus</taxon>
    </lineage>
</organism>
<evidence type="ECO:0000256" key="3">
    <source>
        <dbReference type="ARBA" id="ARBA00021740"/>
    </source>
</evidence>
<feature type="transmembrane region" description="Helical" evidence="18">
    <location>
        <begin position="28"/>
        <end position="48"/>
    </location>
</feature>
<dbReference type="Pfam" id="PF07536">
    <property type="entry name" value="HWE_HK"/>
    <property type="match status" value="1"/>
</dbReference>
<comment type="catalytic activity">
    <reaction evidence="1">
        <text>ATP + protein L-histidine = ADP + protein N-phospho-L-histidine.</text>
        <dbReference type="EC" id="2.7.13.3"/>
    </reaction>
</comment>
<dbReference type="Pfam" id="PF05227">
    <property type="entry name" value="CHASE3"/>
    <property type="match status" value="1"/>
</dbReference>
<dbReference type="SUPFAM" id="SSF55785">
    <property type="entry name" value="PYP-like sensor domain (PAS domain)"/>
    <property type="match status" value="1"/>
</dbReference>
<dbReference type="EMBL" id="WNKS01000001">
    <property type="protein sequence ID" value="MTV29786.1"/>
    <property type="molecule type" value="Genomic_DNA"/>
</dbReference>
<evidence type="ECO:0000256" key="14">
    <source>
        <dbReference type="ARBA" id="ARBA00022991"/>
    </source>
</evidence>
<keyword evidence="7" id="KW-0285">Flavoprotein</keyword>
<protein>
    <recommendedName>
        <fullName evidence="3">Blue-light-activated histidine kinase</fullName>
        <ecNumber evidence="2">2.7.13.3</ecNumber>
    </recommendedName>
</protein>
<reference evidence="21 22" key="1">
    <citation type="submission" date="2019-11" db="EMBL/GenBank/DDBJ databases">
        <title>Whole-genome sequence of a Rhodoblastus acidophilus DSM 142.</title>
        <authorList>
            <person name="Kyndt J.A."/>
            <person name="Meyer T.E."/>
        </authorList>
    </citation>
    <scope>NUCLEOTIDE SEQUENCE [LARGE SCALE GENOMIC DNA]</scope>
    <source>
        <strain evidence="21 22">DSM 142</strain>
    </source>
</reference>
<keyword evidence="4" id="KW-0600">Photoreceptor protein</keyword>
<dbReference type="InterPro" id="IPR007891">
    <property type="entry name" value="CHASE3"/>
</dbReference>
<dbReference type="CDD" id="cd19410">
    <property type="entry name" value="HK9-like_sensor"/>
    <property type="match status" value="1"/>
</dbReference>
<feature type="transmembrane region" description="Helical" evidence="18">
    <location>
        <begin position="165"/>
        <end position="184"/>
    </location>
</feature>
<dbReference type="PROSITE" id="PS50113">
    <property type="entry name" value="PAC"/>
    <property type="match status" value="1"/>
</dbReference>
<dbReference type="InterPro" id="IPR011102">
    <property type="entry name" value="Sig_transdc_His_kinase_HWE"/>
</dbReference>
<dbReference type="RefSeq" id="WP_155444432.1">
    <property type="nucleotide sequence ID" value="NZ_JAOQNR010000001.1"/>
</dbReference>
<feature type="transmembrane region" description="Helical" evidence="18">
    <location>
        <begin position="228"/>
        <end position="251"/>
    </location>
</feature>
<evidence type="ECO:0000256" key="12">
    <source>
        <dbReference type="ARBA" id="ARBA00022777"/>
    </source>
</evidence>
<keyword evidence="15" id="KW-0843">Virulence</keyword>
<keyword evidence="16" id="KW-0675">Receptor</keyword>
<keyword evidence="18" id="KW-0472">Membrane</keyword>
<dbReference type="InterPro" id="IPR036890">
    <property type="entry name" value="HATPase_C_sf"/>
</dbReference>
<evidence type="ECO:0000313" key="21">
    <source>
        <dbReference type="EMBL" id="MTV29786.1"/>
    </source>
</evidence>
<dbReference type="InterPro" id="IPR035965">
    <property type="entry name" value="PAS-like_dom_sf"/>
</dbReference>
<keyword evidence="13" id="KW-0067">ATP-binding</keyword>
<feature type="domain" description="PAS" evidence="19">
    <location>
        <begin position="481"/>
        <end position="524"/>
    </location>
</feature>
<evidence type="ECO:0000256" key="7">
    <source>
        <dbReference type="ARBA" id="ARBA00022630"/>
    </source>
</evidence>
<dbReference type="OrthoDB" id="341208at2"/>
<dbReference type="Gene3D" id="3.30.450.20">
    <property type="entry name" value="PAS domain"/>
    <property type="match status" value="1"/>
</dbReference>
<feature type="transmembrane region" description="Helical" evidence="18">
    <location>
        <begin position="68"/>
        <end position="85"/>
    </location>
</feature>
<dbReference type="EC" id="2.7.13.3" evidence="2"/>
<evidence type="ECO:0000259" key="20">
    <source>
        <dbReference type="PROSITE" id="PS50113"/>
    </source>
</evidence>
<evidence type="ECO:0000256" key="2">
    <source>
        <dbReference type="ARBA" id="ARBA00012438"/>
    </source>
</evidence>
<dbReference type="InterPro" id="IPR000700">
    <property type="entry name" value="PAS-assoc_C"/>
</dbReference>
<dbReference type="InterPro" id="IPR000014">
    <property type="entry name" value="PAS"/>
</dbReference>
<dbReference type="Proteomes" id="UP000439113">
    <property type="component" value="Unassembled WGS sequence"/>
</dbReference>
<evidence type="ECO:0000256" key="18">
    <source>
        <dbReference type="SAM" id="Phobius"/>
    </source>
</evidence>
<dbReference type="SMART" id="SM00086">
    <property type="entry name" value="PAC"/>
    <property type="match status" value="1"/>
</dbReference>
<dbReference type="GO" id="GO:0004673">
    <property type="term" value="F:protein histidine kinase activity"/>
    <property type="evidence" value="ECO:0007669"/>
    <property type="project" value="UniProtKB-EC"/>
</dbReference>
<evidence type="ECO:0000256" key="9">
    <source>
        <dbReference type="ARBA" id="ARBA00022679"/>
    </source>
</evidence>
<evidence type="ECO:0000256" key="6">
    <source>
        <dbReference type="ARBA" id="ARBA00022606"/>
    </source>
</evidence>
<dbReference type="GO" id="GO:0005524">
    <property type="term" value="F:ATP binding"/>
    <property type="evidence" value="ECO:0007669"/>
    <property type="project" value="UniProtKB-KW"/>
</dbReference>
<evidence type="ECO:0000256" key="15">
    <source>
        <dbReference type="ARBA" id="ARBA00023026"/>
    </source>
</evidence>
<evidence type="ECO:0000256" key="17">
    <source>
        <dbReference type="SAM" id="Coils"/>
    </source>
</evidence>
<evidence type="ECO:0000256" key="16">
    <source>
        <dbReference type="ARBA" id="ARBA00023170"/>
    </source>
</evidence>
<dbReference type="PROSITE" id="PS50112">
    <property type="entry name" value="PAS"/>
    <property type="match status" value="1"/>
</dbReference>
<feature type="coiled-coil region" evidence="17">
    <location>
        <begin position="361"/>
        <end position="391"/>
    </location>
</feature>
<evidence type="ECO:0000313" key="22">
    <source>
        <dbReference type="Proteomes" id="UP000439113"/>
    </source>
</evidence>
<name>A0A6N8DIZ9_RHOAC</name>
<dbReference type="SMART" id="SM00911">
    <property type="entry name" value="HWE_HK"/>
    <property type="match status" value="1"/>
</dbReference>
<evidence type="ECO:0000256" key="5">
    <source>
        <dbReference type="ARBA" id="ARBA00022553"/>
    </source>
</evidence>
<keyword evidence="9" id="KW-0808">Transferase</keyword>
<evidence type="ECO:0000256" key="1">
    <source>
        <dbReference type="ARBA" id="ARBA00000085"/>
    </source>
</evidence>
<keyword evidence="8" id="KW-0288">FMN</keyword>
<dbReference type="InterPro" id="IPR001610">
    <property type="entry name" value="PAC"/>
</dbReference>
<gene>
    <name evidence="21" type="ORF">GJ654_02120</name>
</gene>
<sequence>MATEAGPDEYGLPRPAAARADSARPQCLAARACALLAFGIAAAALLGWVFGLDPLKSALPPGAQMKPFTAVGLSLGALSLLLATFKGTPRPVQAAPGVAMGLLGALFLFEYATGRDLGVDTLLLHDPASLFPGRPSAATSLSFVAIAVALALMGARERFAVALRVTLAVGGVALALTATLGFFLLTPVDASARTALFGLALSTALSLLLLSIGIMLADAKRSETNGVLTIAAPIVSVVALAALVAASLVAVEAQKRDLDDGRRATNMVGGLARLLSSLEDVTAQSRRFLLTGDRAYLDPYGAAARDLREAAERLDAWTAGDAEVAEHVRRVQAFTGEKLDELRQDMEMQQGGQNATAVVRANSVKSTMEKLRQAISALQNLEDTRIEASRAAVDRRGTQLQFTTLLTIAVVTALAAFLFLDARRRFSELRDMHRRLAVSNAHLDREVAAKTAHLSTALDAERAALKEISDLKAALDHHAIVATTDPRGVITYVNDRFCAVSQYAREELLGRTHALINSGFHPPDFFHDLWATIASGRTWRGEIRNRAKDGEIYWVDTTIVPFLDDRGKPRQYIAIRNDITTRKLAEEHIRFLMGEVNHRSKNLLSVVQSIAVMSAKGADPKNFAANLSHRIAGLAASQDLLITSEWKGVDIAGLIRAQLNPFRDLLDVRILFSGPKLRLGAAAAQAIGMALHELATNAAKYGALSNEDGCVHIDWSARTADDGAFFHMQWLESGGPRVEPPSRRGFGQKVMVEMVERAVRGAVAIDYRETGLCWTLRAPIEATVETE</sequence>
<dbReference type="PANTHER" id="PTHR41523:SF8">
    <property type="entry name" value="ETHYLENE RESPONSE SENSOR PROTEIN"/>
    <property type="match status" value="1"/>
</dbReference>
<keyword evidence="17" id="KW-0175">Coiled coil</keyword>
<feature type="domain" description="PAC" evidence="20">
    <location>
        <begin position="539"/>
        <end position="591"/>
    </location>
</feature>
<evidence type="ECO:0000259" key="19">
    <source>
        <dbReference type="PROSITE" id="PS50112"/>
    </source>
</evidence>
<dbReference type="GO" id="GO:0009881">
    <property type="term" value="F:photoreceptor activity"/>
    <property type="evidence" value="ECO:0007669"/>
    <property type="project" value="UniProtKB-KW"/>
</dbReference>
<keyword evidence="12" id="KW-0418">Kinase</keyword>
<keyword evidence="18" id="KW-1133">Transmembrane helix</keyword>
<evidence type="ECO:0000256" key="4">
    <source>
        <dbReference type="ARBA" id="ARBA00022543"/>
    </source>
</evidence>
<feature type="transmembrane region" description="Helical" evidence="18">
    <location>
        <begin position="97"/>
        <end position="114"/>
    </location>
</feature>
<keyword evidence="11" id="KW-0547">Nucleotide-binding</keyword>
<keyword evidence="5" id="KW-0597">Phosphoprotein</keyword>
<dbReference type="Pfam" id="PF13426">
    <property type="entry name" value="PAS_9"/>
    <property type="match status" value="1"/>
</dbReference>
<feature type="transmembrane region" description="Helical" evidence="18">
    <location>
        <begin position="196"/>
        <end position="216"/>
    </location>
</feature>
<accession>A0A6N8DIZ9</accession>
<comment type="caution">
    <text evidence="21">The sequence shown here is derived from an EMBL/GenBank/DDBJ whole genome shotgun (WGS) entry which is preliminary data.</text>
</comment>
<keyword evidence="18" id="KW-0812">Transmembrane</keyword>
<evidence type="ECO:0000256" key="13">
    <source>
        <dbReference type="ARBA" id="ARBA00022840"/>
    </source>
</evidence>